<proteinExistence type="predicted"/>
<feature type="transmembrane region" description="Helical" evidence="1">
    <location>
        <begin position="62"/>
        <end position="82"/>
    </location>
</feature>
<evidence type="ECO:0000313" key="3">
    <source>
        <dbReference type="Proteomes" id="UP000239322"/>
    </source>
</evidence>
<gene>
    <name evidence="2" type="ORF">C6N75_06615</name>
</gene>
<dbReference type="RefSeq" id="WP_105867905.1">
    <property type="nucleotide sequence ID" value="NZ_PVLV01000087.1"/>
</dbReference>
<dbReference type="EMBL" id="PVLV01000087">
    <property type="protein sequence ID" value="PRH79988.1"/>
    <property type="molecule type" value="Genomic_DNA"/>
</dbReference>
<feature type="transmembrane region" description="Helical" evidence="1">
    <location>
        <begin position="12"/>
        <end position="29"/>
    </location>
</feature>
<keyword evidence="1" id="KW-1133">Transmembrane helix</keyword>
<name>A0A2S9Q017_9ACTN</name>
<keyword evidence="1" id="KW-0472">Membrane</keyword>
<comment type="caution">
    <text evidence="2">The sequence shown here is derived from an EMBL/GenBank/DDBJ whole genome shotgun (WGS) entry which is preliminary data.</text>
</comment>
<accession>A0A2S9Q017</accession>
<dbReference type="AlphaFoldDB" id="A0A2S9Q017"/>
<dbReference type="Proteomes" id="UP000239322">
    <property type="component" value="Unassembled WGS sequence"/>
</dbReference>
<dbReference type="OrthoDB" id="4558679at2"/>
<feature type="transmembrane region" description="Helical" evidence="1">
    <location>
        <begin position="35"/>
        <end position="55"/>
    </location>
</feature>
<keyword evidence="1" id="KW-0812">Transmembrane</keyword>
<feature type="transmembrane region" description="Helical" evidence="1">
    <location>
        <begin position="172"/>
        <end position="192"/>
    </location>
</feature>
<reference evidence="2 3" key="1">
    <citation type="submission" date="2018-03" db="EMBL/GenBank/DDBJ databases">
        <title>Novel Streptomyces sp. from soil.</title>
        <authorList>
            <person name="Tan G.Y.A."/>
            <person name="Lee Z.Y."/>
        </authorList>
    </citation>
    <scope>NUCLEOTIDE SEQUENCE [LARGE SCALE GENOMIC DNA]</scope>
    <source>
        <strain evidence="2 3">ST5x</strain>
    </source>
</reference>
<evidence type="ECO:0000256" key="1">
    <source>
        <dbReference type="SAM" id="Phobius"/>
    </source>
</evidence>
<evidence type="ECO:0000313" key="2">
    <source>
        <dbReference type="EMBL" id="PRH79988.1"/>
    </source>
</evidence>
<protein>
    <recommendedName>
        <fullName evidence="4">PE-PGRS family protein</fullName>
    </recommendedName>
</protein>
<evidence type="ECO:0008006" key="4">
    <source>
        <dbReference type="Google" id="ProtNLM"/>
    </source>
</evidence>
<sequence>MTVGGSLRVVRAAMFAVVCVVLASVGHVLMSGESLPWHVLVLAFVAVGGAGWAAAGRERGHVAVVALTLAVQAALHGAFTLAQASSPSPAGPPGAESDPARRWVDHLLCGPHGDLAAAARAYDVAESAGLTRDLTLPPLSDGSSAILALRHAGHGGGHGGGGHDMAAMTGTASWGMLAAHVAAALLCGLWLAHGERALFRVLRAATDRVLIPFALRPAPPAPTWEPPRTPSLDQPVRPTRLRLLFHTLITRGPPVGAAVA</sequence>
<organism evidence="2 3">
    <name type="scientific">Streptomyces solincola</name>
    <dbReference type="NCBI Taxonomy" id="2100817"/>
    <lineage>
        <taxon>Bacteria</taxon>
        <taxon>Bacillati</taxon>
        <taxon>Actinomycetota</taxon>
        <taxon>Actinomycetes</taxon>
        <taxon>Kitasatosporales</taxon>
        <taxon>Streptomycetaceae</taxon>
        <taxon>Streptomyces</taxon>
    </lineage>
</organism>
<keyword evidence="3" id="KW-1185">Reference proteome</keyword>